<evidence type="ECO:0000256" key="6">
    <source>
        <dbReference type="ARBA" id="ARBA00023136"/>
    </source>
</evidence>
<organism evidence="10">
    <name type="scientific">Glyphodes pyloalis</name>
    <name type="common">Lesser mulberry snout moth</name>
    <dbReference type="NCBI Taxonomy" id="1242752"/>
    <lineage>
        <taxon>Eukaryota</taxon>
        <taxon>Metazoa</taxon>
        <taxon>Ecdysozoa</taxon>
        <taxon>Arthropoda</taxon>
        <taxon>Hexapoda</taxon>
        <taxon>Insecta</taxon>
        <taxon>Pterygota</taxon>
        <taxon>Neoptera</taxon>
        <taxon>Endopterygota</taxon>
        <taxon>Lepidoptera</taxon>
        <taxon>Glossata</taxon>
        <taxon>Ditrysia</taxon>
        <taxon>Pyraloidea</taxon>
        <taxon>Crambidae</taxon>
        <taxon>Spilomelinae</taxon>
        <taxon>Glyphodes</taxon>
    </lineage>
</organism>
<evidence type="ECO:0000256" key="2">
    <source>
        <dbReference type="ARBA" id="ARBA00022606"/>
    </source>
</evidence>
<keyword evidence="5 9" id="KW-1133">Transmembrane helix</keyword>
<feature type="transmembrane region" description="Helical" evidence="9">
    <location>
        <begin position="346"/>
        <end position="364"/>
    </location>
</feature>
<dbReference type="AlphaFoldDB" id="A0A6M3GS22"/>
<dbReference type="Pfam" id="PF02949">
    <property type="entry name" value="7tm_6"/>
    <property type="match status" value="1"/>
</dbReference>
<evidence type="ECO:0000256" key="1">
    <source>
        <dbReference type="ARBA" id="ARBA00004141"/>
    </source>
</evidence>
<dbReference type="PANTHER" id="PTHR21137:SF44">
    <property type="entry name" value="ODORANT RECEPTOR 13A-RELATED"/>
    <property type="match status" value="1"/>
</dbReference>
<evidence type="ECO:0000256" key="4">
    <source>
        <dbReference type="ARBA" id="ARBA00022725"/>
    </source>
</evidence>
<feature type="transmembrane region" description="Helical" evidence="9">
    <location>
        <begin position="92"/>
        <end position="109"/>
    </location>
</feature>
<comment type="similarity">
    <text evidence="9">Belongs to the insect chemoreceptor superfamily. Heteromeric odorant receptor channel (TC 1.A.69) family.</text>
</comment>
<keyword evidence="7 9" id="KW-0675">Receptor</keyword>
<feature type="transmembrane region" description="Helical" evidence="9">
    <location>
        <begin position="56"/>
        <end position="80"/>
    </location>
</feature>
<dbReference type="EMBL" id="MK821032">
    <property type="protein sequence ID" value="QIJ45819.1"/>
    <property type="molecule type" value="mRNA"/>
</dbReference>
<evidence type="ECO:0000313" key="10">
    <source>
        <dbReference type="EMBL" id="QIJ45819.1"/>
    </source>
</evidence>
<feature type="transmembrane region" description="Helical" evidence="9">
    <location>
        <begin position="314"/>
        <end position="340"/>
    </location>
</feature>
<evidence type="ECO:0000256" key="9">
    <source>
        <dbReference type="RuleBase" id="RU351113"/>
    </source>
</evidence>
<keyword evidence="4 9" id="KW-0552">Olfaction</keyword>
<dbReference type="GO" id="GO:0005886">
    <property type="term" value="C:plasma membrane"/>
    <property type="evidence" value="ECO:0007669"/>
    <property type="project" value="UniProtKB-SubCell"/>
</dbReference>
<dbReference type="PANTHER" id="PTHR21137">
    <property type="entry name" value="ODORANT RECEPTOR"/>
    <property type="match status" value="1"/>
</dbReference>
<dbReference type="GO" id="GO:0004984">
    <property type="term" value="F:olfactory receptor activity"/>
    <property type="evidence" value="ECO:0007669"/>
    <property type="project" value="InterPro"/>
</dbReference>
<feature type="transmembrane region" description="Helical" evidence="9">
    <location>
        <begin position="217"/>
        <end position="238"/>
    </location>
</feature>
<name>A0A6M3GS22_GLYPY</name>
<sequence length="442" mass="51404">MWPYKRATLSSQQNIEARAYSLNDFDSTFFYIKRVFMVLGLRIGPEDPRFKTFWNIFYLFVFISILLPIILNSCQLIIVLESGDFDGVLDSFRIIPCIGCLALALLKTYKVVYERPVFDNLLSVLRSMWPQGVISEEEDEVINKALKKVNGFSKAYYYCNLVVVIVIVVPWCSDVVRRIFGEEIPRVLPYDYWMPYDPSRPVLFEITLIMQFSQSVFTAYSLVAGDLLFCVFLSHITIQLDLMSLKIQRLFDVSVDQQLLDHFPLGKQYNRAKDTGRYTYLTAKEQEIHQEKQLYKILERHRVLISLAADIEKLFSFSLLINFIYSSFVICFCGFCSVVIEKWNVFVFKTFLICGLSQTWLLWWSGDRLLEASTGVGVALYNSGWYTASGRIKKCILFMIYRSEKSLHVTTYGFSKLSLSSYAVIIKSTWSYFTLLLNFFNK</sequence>
<evidence type="ECO:0000256" key="5">
    <source>
        <dbReference type="ARBA" id="ARBA00022989"/>
    </source>
</evidence>
<keyword evidence="3 9" id="KW-0812">Transmembrane</keyword>
<evidence type="ECO:0000256" key="3">
    <source>
        <dbReference type="ARBA" id="ARBA00022692"/>
    </source>
</evidence>
<evidence type="ECO:0000256" key="8">
    <source>
        <dbReference type="ARBA" id="ARBA00023224"/>
    </source>
</evidence>
<reference evidence="10" key="1">
    <citation type="submission" date="2019-04" db="EMBL/GenBank/DDBJ databases">
        <authorList>
            <person name="Sheng S."/>
        </authorList>
    </citation>
    <scope>NUCLEOTIDE SEQUENCE</scope>
</reference>
<proteinExistence type="evidence at transcript level"/>
<keyword evidence="2 9" id="KW-0716">Sensory transduction</keyword>
<comment type="subcellular location">
    <subcellularLocation>
        <location evidence="9">Cell membrane</location>
        <topology evidence="9">Multi-pass membrane protein</topology>
    </subcellularLocation>
    <subcellularLocation>
        <location evidence="1">Membrane</location>
        <topology evidence="1">Multi-pass membrane protein</topology>
    </subcellularLocation>
</comment>
<protein>
    <recommendedName>
        <fullName evidence="9">Odorant receptor</fullName>
    </recommendedName>
</protein>
<keyword evidence="8 9" id="KW-0807">Transducer</keyword>
<dbReference type="GO" id="GO:0005549">
    <property type="term" value="F:odorant binding"/>
    <property type="evidence" value="ECO:0007669"/>
    <property type="project" value="InterPro"/>
</dbReference>
<keyword evidence="6 9" id="KW-0472">Membrane</keyword>
<gene>
    <name evidence="10" type="primary">OR41</name>
</gene>
<dbReference type="GO" id="GO:0007165">
    <property type="term" value="P:signal transduction"/>
    <property type="evidence" value="ECO:0007669"/>
    <property type="project" value="UniProtKB-KW"/>
</dbReference>
<comment type="caution">
    <text evidence="9">Lacks conserved residue(s) required for the propagation of feature annotation.</text>
</comment>
<dbReference type="InterPro" id="IPR004117">
    <property type="entry name" value="7tm6_olfct_rcpt"/>
</dbReference>
<evidence type="ECO:0000256" key="7">
    <source>
        <dbReference type="ARBA" id="ARBA00023170"/>
    </source>
</evidence>
<accession>A0A6M3GS22</accession>